<name>A0A5B7ESN7_PORTR</name>
<gene>
    <name evidence="1" type="ORF">E2C01_031345</name>
</gene>
<evidence type="ECO:0000313" key="1">
    <source>
        <dbReference type="EMBL" id="MPC37850.1"/>
    </source>
</evidence>
<accession>A0A5B7ESN7</accession>
<dbReference type="EMBL" id="VSRR010003905">
    <property type="protein sequence ID" value="MPC37850.1"/>
    <property type="molecule type" value="Genomic_DNA"/>
</dbReference>
<dbReference type="AlphaFoldDB" id="A0A5B7ESN7"/>
<keyword evidence="2" id="KW-1185">Reference proteome</keyword>
<dbReference type="Proteomes" id="UP000324222">
    <property type="component" value="Unassembled WGS sequence"/>
</dbReference>
<evidence type="ECO:0000313" key="2">
    <source>
        <dbReference type="Proteomes" id="UP000324222"/>
    </source>
</evidence>
<reference evidence="1 2" key="1">
    <citation type="submission" date="2019-05" db="EMBL/GenBank/DDBJ databases">
        <title>Another draft genome of Portunus trituberculatus and its Hox gene families provides insights of decapod evolution.</title>
        <authorList>
            <person name="Jeong J.-H."/>
            <person name="Song I."/>
            <person name="Kim S."/>
            <person name="Choi T."/>
            <person name="Kim D."/>
            <person name="Ryu S."/>
            <person name="Kim W."/>
        </authorList>
    </citation>
    <scope>NUCLEOTIDE SEQUENCE [LARGE SCALE GENOMIC DNA]</scope>
    <source>
        <tissue evidence="1">Muscle</tissue>
    </source>
</reference>
<sequence length="83" mass="9583">MKKYNEEHKLVTTTLCQLGKNIMSLKEEELALLHNTINLLEPFEEATKEMTSEKMTFLSKVILMVRGIQEFINLANAMKPQIT</sequence>
<organism evidence="1 2">
    <name type="scientific">Portunus trituberculatus</name>
    <name type="common">Swimming crab</name>
    <name type="synonym">Neptunus trituberculatus</name>
    <dbReference type="NCBI Taxonomy" id="210409"/>
    <lineage>
        <taxon>Eukaryota</taxon>
        <taxon>Metazoa</taxon>
        <taxon>Ecdysozoa</taxon>
        <taxon>Arthropoda</taxon>
        <taxon>Crustacea</taxon>
        <taxon>Multicrustacea</taxon>
        <taxon>Malacostraca</taxon>
        <taxon>Eumalacostraca</taxon>
        <taxon>Eucarida</taxon>
        <taxon>Decapoda</taxon>
        <taxon>Pleocyemata</taxon>
        <taxon>Brachyura</taxon>
        <taxon>Eubrachyura</taxon>
        <taxon>Portunoidea</taxon>
        <taxon>Portunidae</taxon>
        <taxon>Portuninae</taxon>
        <taxon>Portunus</taxon>
    </lineage>
</organism>
<proteinExistence type="predicted"/>
<dbReference type="OrthoDB" id="6380494at2759"/>
<comment type="caution">
    <text evidence="1">The sequence shown here is derived from an EMBL/GenBank/DDBJ whole genome shotgun (WGS) entry which is preliminary data.</text>
</comment>
<protein>
    <submittedName>
        <fullName evidence="1">Uncharacterized protein</fullName>
    </submittedName>
</protein>